<dbReference type="GO" id="GO:0017109">
    <property type="term" value="C:glutamate-cysteine ligase complex"/>
    <property type="evidence" value="ECO:0007669"/>
    <property type="project" value="TreeGrafter"/>
</dbReference>
<dbReference type="UniPathway" id="UPA00142">
    <property type="reaction ID" value="UER00209"/>
</dbReference>
<dbReference type="EMBL" id="UYYB01112948">
    <property type="protein sequence ID" value="VDM81447.1"/>
    <property type="molecule type" value="Genomic_DNA"/>
</dbReference>
<keyword evidence="12" id="KW-1185">Reference proteome</keyword>
<dbReference type="OrthoDB" id="7939818at2759"/>
<comment type="pathway">
    <text evidence="1 10">Sulfur metabolism; glutathione biosynthesis; glutathione from L-cysteine and L-glutamate: step 1/2.</text>
</comment>
<accession>A0A3P7JYQ0</accession>
<dbReference type="PANTHER" id="PTHR11164">
    <property type="entry name" value="GLUTAMATE CYSTEINE LIGASE"/>
    <property type="match status" value="1"/>
</dbReference>
<evidence type="ECO:0000313" key="11">
    <source>
        <dbReference type="EMBL" id="VDM81447.1"/>
    </source>
</evidence>
<dbReference type="SUPFAM" id="SSF55931">
    <property type="entry name" value="Glutamine synthetase/guanido kinase"/>
    <property type="match status" value="1"/>
</dbReference>
<dbReference type="AlphaFoldDB" id="A0A3P7JYQ0"/>
<evidence type="ECO:0000256" key="10">
    <source>
        <dbReference type="RuleBase" id="RU367135"/>
    </source>
</evidence>
<proteinExistence type="inferred from homology"/>
<comment type="similarity">
    <text evidence="2 10">Belongs to the glutamate--cysteine ligase type 3 family.</text>
</comment>
<protein>
    <recommendedName>
        <fullName evidence="3 10">Glutamate--cysteine ligase</fullName>
        <ecNumber evidence="3 10">6.3.2.2</ecNumber>
    </recommendedName>
    <alternativeName>
        <fullName evidence="9 10">Gamma-ECS</fullName>
    </alternativeName>
    <alternativeName>
        <fullName evidence="8 10">Gamma-glutamylcysteine synthetase</fullName>
    </alternativeName>
</protein>
<evidence type="ECO:0000256" key="5">
    <source>
        <dbReference type="ARBA" id="ARBA00022684"/>
    </source>
</evidence>
<dbReference type="Proteomes" id="UP000270094">
    <property type="component" value="Unassembled WGS sequence"/>
</dbReference>
<dbReference type="Gene3D" id="3.30.590.50">
    <property type="match status" value="1"/>
</dbReference>
<dbReference type="EC" id="6.3.2.2" evidence="3 10"/>
<evidence type="ECO:0000256" key="3">
    <source>
        <dbReference type="ARBA" id="ARBA00012220"/>
    </source>
</evidence>
<sequence length="135" mass="14843">MVEGTPGVPYGGSYPLNRIHGIENFDFRSLGMFQCCRSQYGRSSQGSAENAQKGNCFCLLFNYWNSIVSKGETILSISFPALGSPDFTSPSMKPTPREEGPGRTVNVDEARWLYDQLTPITPILLALSAATPIFR</sequence>
<gene>
    <name evidence="11" type="ORF">SVUK_LOCUS16445</name>
</gene>
<keyword evidence="4 10" id="KW-0436">Ligase</keyword>
<keyword evidence="7 10" id="KW-0067">ATP-binding</keyword>
<evidence type="ECO:0000313" key="12">
    <source>
        <dbReference type="Proteomes" id="UP000270094"/>
    </source>
</evidence>
<dbReference type="Pfam" id="PF03074">
    <property type="entry name" value="GCS"/>
    <property type="match status" value="1"/>
</dbReference>
<comment type="catalytic activity">
    <reaction evidence="10">
        <text>L-cysteine + L-glutamate + ATP = gamma-L-glutamyl-L-cysteine + ADP + phosphate + H(+)</text>
        <dbReference type="Rhea" id="RHEA:13285"/>
        <dbReference type="ChEBI" id="CHEBI:15378"/>
        <dbReference type="ChEBI" id="CHEBI:29985"/>
        <dbReference type="ChEBI" id="CHEBI:30616"/>
        <dbReference type="ChEBI" id="CHEBI:35235"/>
        <dbReference type="ChEBI" id="CHEBI:43474"/>
        <dbReference type="ChEBI" id="CHEBI:58173"/>
        <dbReference type="ChEBI" id="CHEBI:456216"/>
        <dbReference type="EC" id="6.3.2.2"/>
    </reaction>
</comment>
<keyword evidence="6 10" id="KW-0547">Nucleotide-binding</keyword>
<feature type="non-terminal residue" evidence="11">
    <location>
        <position position="135"/>
    </location>
</feature>
<evidence type="ECO:0000256" key="6">
    <source>
        <dbReference type="ARBA" id="ARBA00022741"/>
    </source>
</evidence>
<dbReference type="InterPro" id="IPR014746">
    <property type="entry name" value="Gln_synth/guanido_kin_cat_dom"/>
</dbReference>
<name>A0A3P7JYQ0_STRVU</name>
<reference evidence="11 12" key="1">
    <citation type="submission" date="2018-11" db="EMBL/GenBank/DDBJ databases">
        <authorList>
            <consortium name="Pathogen Informatics"/>
        </authorList>
    </citation>
    <scope>NUCLEOTIDE SEQUENCE [LARGE SCALE GENOMIC DNA]</scope>
</reference>
<dbReference type="GO" id="GO:0005524">
    <property type="term" value="F:ATP binding"/>
    <property type="evidence" value="ECO:0007669"/>
    <property type="project" value="UniProtKB-UniRule"/>
</dbReference>
<evidence type="ECO:0000256" key="7">
    <source>
        <dbReference type="ARBA" id="ARBA00022840"/>
    </source>
</evidence>
<organism evidence="11 12">
    <name type="scientific">Strongylus vulgaris</name>
    <name type="common">Blood worm</name>
    <dbReference type="NCBI Taxonomy" id="40348"/>
    <lineage>
        <taxon>Eukaryota</taxon>
        <taxon>Metazoa</taxon>
        <taxon>Ecdysozoa</taxon>
        <taxon>Nematoda</taxon>
        <taxon>Chromadorea</taxon>
        <taxon>Rhabditida</taxon>
        <taxon>Rhabditina</taxon>
        <taxon>Rhabditomorpha</taxon>
        <taxon>Strongyloidea</taxon>
        <taxon>Strongylidae</taxon>
        <taxon>Strongylus</taxon>
    </lineage>
</organism>
<keyword evidence="5 10" id="KW-0317">Glutathione biosynthesis</keyword>
<dbReference type="PANTHER" id="PTHR11164:SF0">
    <property type="entry name" value="GLUTAMATE--CYSTEINE LIGASE CATALYTIC SUBUNIT"/>
    <property type="match status" value="1"/>
</dbReference>
<dbReference type="GO" id="GO:0006750">
    <property type="term" value="P:glutathione biosynthetic process"/>
    <property type="evidence" value="ECO:0007669"/>
    <property type="project" value="UniProtKB-UniRule"/>
</dbReference>
<evidence type="ECO:0000256" key="4">
    <source>
        <dbReference type="ARBA" id="ARBA00022598"/>
    </source>
</evidence>
<evidence type="ECO:0000256" key="9">
    <source>
        <dbReference type="ARBA" id="ARBA00032122"/>
    </source>
</evidence>
<evidence type="ECO:0000256" key="1">
    <source>
        <dbReference type="ARBA" id="ARBA00005006"/>
    </source>
</evidence>
<dbReference type="InterPro" id="IPR004308">
    <property type="entry name" value="GCS"/>
</dbReference>
<evidence type="ECO:0000256" key="2">
    <source>
        <dbReference type="ARBA" id="ARBA00008100"/>
    </source>
</evidence>
<evidence type="ECO:0000256" key="8">
    <source>
        <dbReference type="ARBA" id="ARBA00030585"/>
    </source>
</evidence>
<dbReference type="GO" id="GO:0004357">
    <property type="term" value="F:glutamate-cysteine ligase activity"/>
    <property type="evidence" value="ECO:0007669"/>
    <property type="project" value="UniProtKB-UniRule"/>
</dbReference>